<evidence type="ECO:0000259" key="3">
    <source>
        <dbReference type="PROSITE" id="PS50851"/>
    </source>
</evidence>
<dbReference type="InterPro" id="IPR001789">
    <property type="entry name" value="Sig_transdc_resp-reg_receiver"/>
</dbReference>
<dbReference type="PANTHER" id="PTHR47233:SF3">
    <property type="entry name" value="CHEMOTAXIS PROTEIN CHEV"/>
    <property type="match status" value="1"/>
</dbReference>
<dbReference type="Gene3D" id="2.40.50.180">
    <property type="entry name" value="CheA-289, Domain 4"/>
    <property type="match status" value="1"/>
</dbReference>
<dbReference type="SMART" id="SM00448">
    <property type="entry name" value="REC"/>
    <property type="match status" value="1"/>
</dbReference>
<reference evidence="4 5" key="1">
    <citation type="submission" date="2019-09" db="EMBL/GenBank/DDBJ databases">
        <title>Sulfurimonas gotlandica sp. nov., a chemoautotrophic and psychrotolerant epsilonproteobacterium isolated from a pelagic redoxcline, and an emended description of the genus Sulfurimonas.</title>
        <authorList>
            <person name="Wang S."/>
            <person name="Jiang L."/>
            <person name="Shao S."/>
        </authorList>
    </citation>
    <scope>NUCLEOTIDE SEQUENCE [LARGE SCALE GENOMIC DNA]</scope>
    <source>
        <strain evidence="4 5">GYSZ_1</strain>
    </source>
</reference>
<proteinExistence type="predicted"/>
<dbReference type="Pfam" id="PF00072">
    <property type="entry name" value="Response_reg"/>
    <property type="match status" value="1"/>
</dbReference>
<dbReference type="SUPFAM" id="SSF52172">
    <property type="entry name" value="CheY-like"/>
    <property type="match status" value="1"/>
</dbReference>
<dbReference type="PIRSF" id="PIRSF002867">
    <property type="entry name" value="CheV"/>
    <property type="match status" value="1"/>
</dbReference>
<dbReference type="PANTHER" id="PTHR47233">
    <property type="entry name" value="CHEMOTAXIS PROTEIN CHEV"/>
    <property type="match status" value="1"/>
</dbReference>
<sequence>MMNDDSLKVGSNEMELVDFRIFKQQDDDIYEGIYGINVSKVREIIKMPKLTELPGTPEFIEGIFDLRDVVIPVVNLAKWMGVSEPEEAEKNARVIITEFNNVLIGFIVHDAKRIRRINWNDIEPASFASGSGELDGSKITGVTKIEDDSVLLILDLESVVQELGLYEPDVDDIMHRTDDEEKFSGIALILDDSATARKIVKDALEKMGFSVIEAIDGEDGLGKLDELYNTYGENLDRNLKIIISDVEMPRMDGFHFAANTKSDGRFKNIPIVFNSSISDHFSEGRGLEAGGEAYLVKFQGGAFYDEVSRIVRAHMK</sequence>
<dbReference type="Proteomes" id="UP000326944">
    <property type="component" value="Chromosome"/>
</dbReference>
<name>A0A5P8P1Z3_9BACT</name>
<evidence type="ECO:0000256" key="1">
    <source>
        <dbReference type="PROSITE-ProRule" id="PRU00169"/>
    </source>
</evidence>
<dbReference type="InterPro" id="IPR002545">
    <property type="entry name" value="CheW-lke_dom"/>
</dbReference>
<feature type="domain" description="CheW-like" evidence="3">
    <location>
        <begin position="13"/>
        <end position="165"/>
    </location>
</feature>
<dbReference type="PROSITE" id="PS50110">
    <property type="entry name" value="RESPONSE_REGULATORY"/>
    <property type="match status" value="1"/>
</dbReference>
<dbReference type="PROSITE" id="PS50851">
    <property type="entry name" value="CHEW"/>
    <property type="match status" value="1"/>
</dbReference>
<gene>
    <name evidence="4" type="ORF">FJR48_08415</name>
</gene>
<protein>
    <submittedName>
        <fullName evidence="4">Chemotaxis protein CheV</fullName>
    </submittedName>
</protein>
<dbReference type="SUPFAM" id="SSF50341">
    <property type="entry name" value="CheW-like"/>
    <property type="match status" value="1"/>
</dbReference>
<keyword evidence="1" id="KW-0597">Phosphoprotein</keyword>
<dbReference type="KEGG" id="sulg:FJR48_08415"/>
<accession>A0A5P8P1Z3</accession>
<dbReference type="InterPro" id="IPR024181">
    <property type="entry name" value="Chemotax_regulator_CheV"/>
</dbReference>
<dbReference type="Gene3D" id="3.40.50.2300">
    <property type="match status" value="1"/>
</dbReference>
<dbReference type="RefSeq" id="WP_152307700.1">
    <property type="nucleotide sequence ID" value="NZ_CP043617.1"/>
</dbReference>
<keyword evidence="5" id="KW-1185">Reference proteome</keyword>
<dbReference type="GO" id="GO:0006935">
    <property type="term" value="P:chemotaxis"/>
    <property type="evidence" value="ECO:0007669"/>
    <property type="project" value="InterPro"/>
</dbReference>
<feature type="domain" description="Response regulatory" evidence="2">
    <location>
        <begin position="186"/>
        <end position="312"/>
    </location>
</feature>
<evidence type="ECO:0000313" key="4">
    <source>
        <dbReference type="EMBL" id="QFR49753.1"/>
    </source>
</evidence>
<evidence type="ECO:0000313" key="5">
    <source>
        <dbReference type="Proteomes" id="UP000326944"/>
    </source>
</evidence>
<dbReference type="GO" id="GO:0000160">
    <property type="term" value="P:phosphorelay signal transduction system"/>
    <property type="evidence" value="ECO:0007669"/>
    <property type="project" value="InterPro"/>
</dbReference>
<dbReference type="Gene3D" id="2.30.30.40">
    <property type="entry name" value="SH3 Domains"/>
    <property type="match status" value="1"/>
</dbReference>
<dbReference type="EMBL" id="CP043617">
    <property type="protein sequence ID" value="QFR49753.1"/>
    <property type="molecule type" value="Genomic_DNA"/>
</dbReference>
<dbReference type="AlphaFoldDB" id="A0A5P8P1Z3"/>
<dbReference type="InterPro" id="IPR011006">
    <property type="entry name" value="CheY-like_superfamily"/>
</dbReference>
<evidence type="ECO:0000259" key="2">
    <source>
        <dbReference type="PROSITE" id="PS50110"/>
    </source>
</evidence>
<dbReference type="SMART" id="SM00260">
    <property type="entry name" value="CheW"/>
    <property type="match status" value="1"/>
</dbReference>
<dbReference type="Pfam" id="PF01584">
    <property type="entry name" value="CheW"/>
    <property type="match status" value="1"/>
</dbReference>
<feature type="modified residue" description="4-aspartylphosphate" evidence="1">
    <location>
        <position position="245"/>
    </location>
</feature>
<organism evidence="4 5">
    <name type="scientific">Sulfurimonas lithotrophica</name>
    <dbReference type="NCBI Taxonomy" id="2590022"/>
    <lineage>
        <taxon>Bacteria</taxon>
        <taxon>Pseudomonadati</taxon>
        <taxon>Campylobacterota</taxon>
        <taxon>Epsilonproteobacteria</taxon>
        <taxon>Campylobacterales</taxon>
        <taxon>Sulfurimonadaceae</taxon>
        <taxon>Sulfurimonas</taxon>
    </lineage>
</organism>
<dbReference type="OrthoDB" id="9806105at2"/>
<dbReference type="InterPro" id="IPR036061">
    <property type="entry name" value="CheW-like_dom_sf"/>
</dbReference>